<dbReference type="InterPro" id="IPR004549">
    <property type="entry name" value="Acetyl_CoA_COase_biotin_COase"/>
</dbReference>
<dbReference type="InterPro" id="IPR051602">
    <property type="entry name" value="ACC_Biotin_Carboxylase"/>
</dbReference>
<dbReference type="PANTHER" id="PTHR48095:SF2">
    <property type="entry name" value="BIOTIN CARBOXYLASE, CHLOROPLASTIC"/>
    <property type="match status" value="1"/>
</dbReference>
<evidence type="ECO:0000256" key="1">
    <source>
        <dbReference type="ARBA" id="ARBA00003761"/>
    </source>
</evidence>
<evidence type="ECO:0000256" key="2">
    <source>
        <dbReference type="ARBA" id="ARBA00004956"/>
    </source>
</evidence>
<keyword evidence="8 12" id="KW-0067">ATP-binding</keyword>
<keyword evidence="13" id="KW-0443">Lipid metabolism</keyword>
<comment type="subunit">
    <text evidence="3 13">Acetyl-CoA carboxylase is a heterohexamer of biotin carboxyl carrier protein, biotin carboxylase and the two subunits of carboxyl transferase in a 2:2 complex.</text>
</comment>
<dbReference type="UniPathway" id="UPA00655">
    <property type="reaction ID" value="UER00711"/>
</dbReference>
<dbReference type="PROSITE" id="PS50975">
    <property type="entry name" value="ATP_GRASP"/>
    <property type="match status" value="1"/>
</dbReference>
<dbReference type="InterPro" id="IPR005479">
    <property type="entry name" value="CPAse_ATP-bd"/>
</dbReference>
<keyword evidence="9" id="KW-0460">Magnesium</keyword>
<evidence type="ECO:0000256" key="10">
    <source>
        <dbReference type="ARBA" id="ARBA00023267"/>
    </source>
</evidence>
<dbReference type="InterPro" id="IPR011764">
    <property type="entry name" value="Biotin_carboxylation_dom"/>
</dbReference>
<organism evidence="16 17">
    <name type="scientific">candidate division NPL-UPA2 bacterium Unc8</name>
    <dbReference type="NCBI Taxonomy" id="1980939"/>
    <lineage>
        <taxon>Bacteria</taxon>
    </lineage>
</organism>
<name>A0A399FWN3_UNCN2</name>
<sequence>MLKKVLIANRGEIAIRVMRACRELSIKTVSVYSEADRNALHAKYADEGFCLGSSHPLESYLNIKKIIAIAREAQVDGIHPGYGFLSENPNFAYSCEREGIKFIGPSSRAIELMGNKIVARKTMSEAGIPVTPGSGRIEKIEEARQVAAKVGYPIIVKAAAGGGGIGMKIVHDSGELESAIIAIRSIAYSAFGDDGLFLEKYLVRPRHIEFQVLADKFGNIIHLGERECSIQRRHQKLVEEAPSPIMTEKLREEIGKIAIQVARTIDYTNAGTVEFIYADGSFYFLEMNTRIQVEHPTTEMVTNVDLVKEQLRIASDLPLKIKQEDIKINGWAVECRINAEDPLNNFVPCPGKLSGYRSPGGVGIRVDSGVHTFYTIPSFYDSMISKLIAWGRNRSEAIERMKRALYEYVIVGVKTNIPFHKAVMSNEVFQKGELSTHFIEEQDGLYQEMERIIEENDSLTGKIESVFGNKRKMAAAVAAVTTCRLNAEG</sequence>
<dbReference type="GO" id="GO:0046872">
    <property type="term" value="F:metal ion binding"/>
    <property type="evidence" value="ECO:0007669"/>
    <property type="project" value="UniProtKB-KW"/>
</dbReference>
<keyword evidence="13" id="KW-0275">Fatty acid biosynthesis</keyword>
<comment type="caution">
    <text evidence="16">The sequence shown here is derived from an EMBL/GenBank/DDBJ whole genome shotgun (WGS) entry which is preliminary data.</text>
</comment>
<proteinExistence type="predicted"/>
<evidence type="ECO:0000256" key="7">
    <source>
        <dbReference type="ARBA" id="ARBA00022741"/>
    </source>
</evidence>
<reference evidence="16 17" key="1">
    <citation type="submission" date="2018-08" db="EMBL/GenBank/DDBJ databases">
        <title>Draft genome of candidate division NPL-UPA2 bacterium Unc8 that adapted to ultra-basic serpentinizing groundwater.</title>
        <authorList>
            <person name="Ishii S."/>
            <person name="Suzuki S."/>
            <person name="Nealson K.H."/>
        </authorList>
    </citation>
    <scope>NUCLEOTIDE SEQUENCE [LARGE SCALE GENOMIC DNA]</scope>
    <source>
        <strain evidence="16">Unc8</strain>
    </source>
</reference>
<evidence type="ECO:0000313" key="16">
    <source>
        <dbReference type="EMBL" id="RIH99829.1"/>
    </source>
</evidence>
<dbReference type="PROSITE" id="PS00866">
    <property type="entry name" value="CPSASE_1"/>
    <property type="match status" value="1"/>
</dbReference>
<dbReference type="FunFam" id="3.40.50.20:FF:000010">
    <property type="entry name" value="Propionyl-CoA carboxylase subunit alpha"/>
    <property type="match status" value="1"/>
</dbReference>
<dbReference type="AlphaFoldDB" id="A0A399FWN3"/>
<evidence type="ECO:0000256" key="8">
    <source>
        <dbReference type="ARBA" id="ARBA00022840"/>
    </source>
</evidence>
<dbReference type="Pfam" id="PF02785">
    <property type="entry name" value="Biotin_carb_C"/>
    <property type="match status" value="1"/>
</dbReference>
<dbReference type="Pfam" id="PF02786">
    <property type="entry name" value="CPSase_L_D2"/>
    <property type="match status" value="1"/>
</dbReference>
<dbReference type="NCBIfam" id="TIGR00514">
    <property type="entry name" value="accC"/>
    <property type="match status" value="1"/>
</dbReference>
<dbReference type="SUPFAM" id="SSF51246">
    <property type="entry name" value="Rudiment single hybrid motif"/>
    <property type="match status" value="1"/>
</dbReference>
<dbReference type="InterPro" id="IPR011761">
    <property type="entry name" value="ATP-grasp"/>
</dbReference>
<dbReference type="Gene3D" id="3.30.470.20">
    <property type="entry name" value="ATP-grasp fold, B domain"/>
    <property type="match status" value="1"/>
</dbReference>
<dbReference type="PROSITE" id="PS50979">
    <property type="entry name" value="BC"/>
    <property type="match status" value="1"/>
</dbReference>
<keyword evidence="13" id="KW-0276">Fatty acid metabolism</keyword>
<keyword evidence="5 13" id="KW-0436">Ligase</keyword>
<dbReference type="PANTHER" id="PTHR48095">
    <property type="entry name" value="PYRUVATE CARBOXYLASE SUBUNIT A"/>
    <property type="match status" value="1"/>
</dbReference>
<gene>
    <name evidence="16" type="ORF">B9J77_04455</name>
</gene>
<accession>A0A399FWN3</accession>
<comment type="catalytic activity">
    <reaction evidence="11 13">
        <text>N(6)-biotinyl-L-lysyl-[protein] + hydrogencarbonate + ATP = N(6)-carboxybiotinyl-L-lysyl-[protein] + ADP + phosphate + H(+)</text>
        <dbReference type="Rhea" id="RHEA:13501"/>
        <dbReference type="Rhea" id="RHEA-COMP:10505"/>
        <dbReference type="Rhea" id="RHEA-COMP:10506"/>
        <dbReference type="ChEBI" id="CHEBI:15378"/>
        <dbReference type="ChEBI" id="CHEBI:17544"/>
        <dbReference type="ChEBI" id="CHEBI:30616"/>
        <dbReference type="ChEBI" id="CHEBI:43474"/>
        <dbReference type="ChEBI" id="CHEBI:83144"/>
        <dbReference type="ChEBI" id="CHEBI:83145"/>
        <dbReference type="ChEBI" id="CHEBI:456216"/>
        <dbReference type="EC" id="6.3.4.14"/>
    </reaction>
</comment>
<evidence type="ECO:0000259" key="14">
    <source>
        <dbReference type="PROSITE" id="PS50975"/>
    </source>
</evidence>
<dbReference type="PROSITE" id="PS00867">
    <property type="entry name" value="CPSASE_2"/>
    <property type="match status" value="1"/>
</dbReference>
<evidence type="ECO:0000256" key="3">
    <source>
        <dbReference type="ARBA" id="ARBA00011750"/>
    </source>
</evidence>
<feature type="domain" description="Biotin carboxylation" evidence="15">
    <location>
        <begin position="1"/>
        <end position="444"/>
    </location>
</feature>
<evidence type="ECO:0000256" key="12">
    <source>
        <dbReference type="PROSITE-ProRule" id="PRU00409"/>
    </source>
</evidence>
<evidence type="ECO:0000256" key="11">
    <source>
        <dbReference type="ARBA" id="ARBA00048600"/>
    </source>
</evidence>
<protein>
    <recommendedName>
        <fullName evidence="4 13">Biotin carboxylase</fullName>
        <ecNumber evidence="4 13">6.3.4.14</ecNumber>
    </recommendedName>
    <alternativeName>
        <fullName evidence="13">Acetyl-coenzyme A carboxylase biotin carboxylase subunit A</fullName>
    </alternativeName>
</protein>
<dbReference type="EMBL" id="NDHY01000011">
    <property type="protein sequence ID" value="RIH99829.1"/>
    <property type="molecule type" value="Genomic_DNA"/>
</dbReference>
<dbReference type="InterPro" id="IPR016185">
    <property type="entry name" value="PreATP-grasp_dom_sf"/>
</dbReference>
<keyword evidence="7 12" id="KW-0547">Nucleotide-binding</keyword>
<evidence type="ECO:0000256" key="6">
    <source>
        <dbReference type="ARBA" id="ARBA00022723"/>
    </source>
</evidence>
<dbReference type="Pfam" id="PF00289">
    <property type="entry name" value="Biotin_carb_N"/>
    <property type="match status" value="1"/>
</dbReference>
<evidence type="ECO:0000259" key="15">
    <source>
        <dbReference type="PROSITE" id="PS50979"/>
    </source>
</evidence>
<dbReference type="NCBIfam" id="NF006406">
    <property type="entry name" value="PRK08654.1"/>
    <property type="match status" value="1"/>
</dbReference>
<comment type="pathway">
    <text evidence="2 13">Lipid metabolism; malonyl-CoA biosynthesis; malonyl-CoA from acetyl-CoA: step 1/1.</text>
</comment>
<dbReference type="InterPro" id="IPR005481">
    <property type="entry name" value="BC-like_N"/>
</dbReference>
<dbReference type="SUPFAM" id="SSF52440">
    <property type="entry name" value="PreATP-grasp domain"/>
    <property type="match status" value="1"/>
</dbReference>
<dbReference type="SUPFAM" id="SSF56059">
    <property type="entry name" value="Glutathione synthetase ATP-binding domain-like"/>
    <property type="match status" value="1"/>
</dbReference>
<dbReference type="GO" id="GO:0004075">
    <property type="term" value="F:biotin carboxylase activity"/>
    <property type="evidence" value="ECO:0007669"/>
    <property type="project" value="UniProtKB-EC"/>
</dbReference>
<evidence type="ECO:0000256" key="5">
    <source>
        <dbReference type="ARBA" id="ARBA00022598"/>
    </source>
</evidence>
<keyword evidence="13" id="KW-0444">Lipid biosynthesis</keyword>
<evidence type="ECO:0000256" key="13">
    <source>
        <dbReference type="RuleBase" id="RU365063"/>
    </source>
</evidence>
<feature type="domain" description="ATP-grasp" evidence="14">
    <location>
        <begin position="120"/>
        <end position="315"/>
    </location>
</feature>
<dbReference type="NCBIfam" id="NF006367">
    <property type="entry name" value="PRK08591.1"/>
    <property type="match status" value="1"/>
</dbReference>
<comment type="function">
    <text evidence="1 13">This protein is a component of the acetyl coenzyme A carboxylase complex; first, biotin carboxylase catalyzes the carboxylation of the carrier protein and then the transcarboxylase transfers the carboxyl group to form malonyl-CoA.</text>
</comment>
<dbReference type="GO" id="GO:0006633">
    <property type="term" value="P:fatty acid biosynthetic process"/>
    <property type="evidence" value="ECO:0007669"/>
    <property type="project" value="UniProtKB-KW"/>
</dbReference>
<dbReference type="InterPro" id="IPR011054">
    <property type="entry name" value="Rudment_hybrid_motif"/>
</dbReference>
<dbReference type="Proteomes" id="UP000266287">
    <property type="component" value="Unassembled WGS sequence"/>
</dbReference>
<dbReference type="GO" id="GO:2001295">
    <property type="term" value="P:malonyl-CoA biosynthetic process"/>
    <property type="evidence" value="ECO:0007669"/>
    <property type="project" value="UniProtKB-UniPathway"/>
</dbReference>
<keyword evidence="6" id="KW-0479">Metal-binding</keyword>
<evidence type="ECO:0000256" key="4">
    <source>
        <dbReference type="ARBA" id="ARBA00013263"/>
    </source>
</evidence>
<dbReference type="SMART" id="SM00878">
    <property type="entry name" value="Biotin_carb_C"/>
    <property type="match status" value="1"/>
</dbReference>
<evidence type="ECO:0000256" key="9">
    <source>
        <dbReference type="ARBA" id="ARBA00022842"/>
    </source>
</evidence>
<dbReference type="GO" id="GO:0005524">
    <property type="term" value="F:ATP binding"/>
    <property type="evidence" value="ECO:0007669"/>
    <property type="project" value="UniProtKB-UniRule"/>
</dbReference>
<dbReference type="InterPro" id="IPR005482">
    <property type="entry name" value="Biotin_COase_C"/>
</dbReference>
<keyword evidence="10 13" id="KW-0092">Biotin</keyword>
<evidence type="ECO:0000313" key="17">
    <source>
        <dbReference type="Proteomes" id="UP000266287"/>
    </source>
</evidence>
<dbReference type="EC" id="6.3.4.14" evidence="4 13"/>